<name>A0A2P4YSM0_9STRA</name>
<dbReference type="EMBL" id="NCKW01000274">
    <property type="protein sequence ID" value="POM80815.1"/>
    <property type="molecule type" value="Genomic_DNA"/>
</dbReference>
<comment type="caution">
    <text evidence="2">The sequence shown here is derived from an EMBL/GenBank/DDBJ whole genome shotgun (WGS) entry which is preliminary data.</text>
</comment>
<feature type="region of interest" description="Disordered" evidence="1">
    <location>
        <begin position="42"/>
        <end position="63"/>
    </location>
</feature>
<feature type="non-terminal residue" evidence="2">
    <location>
        <position position="63"/>
    </location>
</feature>
<evidence type="ECO:0000256" key="1">
    <source>
        <dbReference type="SAM" id="MobiDB-lite"/>
    </source>
</evidence>
<proteinExistence type="predicted"/>
<evidence type="ECO:0000313" key="2">
    <source>
        <dbReference type="EMBL" id="POM80815.1"/>
    </source>
</evidence>
<organism evidence="2 3">
    <name type="scientific">Phytophthora palmivora</name>
    <dbReference type="NCBI Taxonomy" id="4796"/>
    <lineage>
        <taxon>Eukaryota</taxon>
        <taxon>Sar</taxon>
        <taxon>Stramenopiles</taxon>
        <taxon>Oomycota</taxon>
        <taxon>Peronosporomycetes</taxon>
        <taxon>Peronosporales</taxon>
        <taxon>Peronosporaceae</taxon>
        <taxon>Phytophthora</taxon>
    </lineage>
</organism>
<feature type="compositionally biased region" description="Low complexity" evidence="1">
    <location>
        <begin position="51"/>
        <end position="63"/>
    </location>
</feature>
<dbReference type="Proteomes" id="UP000237271">
    <property type="component" value="Unassembled WGS sequence"/>
</dbReference>
<gene>
    <name evidence="2" type="ORF">PHPALM_1297</name>
</gene>
<accession>A0A2P4YSM0</accession>
<reference evidence="2 3" key="1">
    <citation type="journal article" date="2017" name="Genome Biol. Evol.">
        <title>Phytophthora megakarya and P. palmivora, closely related causal agents of cacao black pod rot, underwent increases in genome sizes and gene numbers by different mechanisms.</title>
        <authorList>
            <person name="Ali S.S."/>
            <person name="Shao J."/>
            <person name="Lary D.J."/>
            <person name="Kronmiller B."/>
            <person name="Shen D."/>
            <person name="Strem M.D."/>
            <person name="Amoako-Attah I."/>
            <person name="Akrofi A.Y."/>
            <person name="Begoude B.A."/>
            <person name="Ten Hoopen G.M."/>
            <person name="Coulibaly K."/>
            <person name="Kebe B.I."/>
            <person name="Melnick R.L."/>
            <person name="Guiltinan M.J."/>
            <person name="Tyler B.M."/>
            <person name="Meinhardt L.W."/>
            <person name="Bailey B.A."/>
        </authorList>
    </citation>
    <scope>NUCLEOTIDE SEQUENCE [LARGE SCALE GENOMIC DNA]</scope>
    <source>
        <strain evidence="3">sbr112.9</strain>
    </source>
</reference>
<sequence>MKKRGVPVNYRRLLKIKTKKQQWSNKNCHRMVTTASTQTNWQRNMQKCTRRSTAFSTTARSVT</sequence>
<evidence type="ECO:0000313" key="3">
    <source>
        <dbReference type="Proteomes" id="UP000237271"/>
    </source>
</evidence>
<dbReference type="AlphaFoldDB" id="A0A2P4YSM0"/>
<keyword evidence="3" id="KW-1185">Reference proteome</keyword>
<protein>
    <submittedName>
        <fullName evidence="2">Uncharacterized protein</fullName>
    </submittedName>
</protein>